<evidence type="ECO:0000313" key="2">
    <source>
        <dbReference type="EMBL" id="KAG8189558.1"/>
    </source>
</evidence>
<sequence>MLRALAGYFFGGPQQEEQLECETKEVNDWLVVNMPDQPQTNIELEEESNDMELDDIDDVLWCLSNWFSPEVTEKTTNLEDEEDIEPSITQVRFLYDQENEVQNFDILYNNNKENNGDSMVNLPNELDIFMNMAYNLDLRQLNDWPLMPFVETSRCGKNMDQIQLKKITDYLKETLPMSFFVPPTNSKCELLCLYEEGSSKPKELLQRLRERNGKKATKHGDVTCPPVYSKTYVNHRHPSQSPPKTDLLQKIKELEPEQKATQYAMKKNLSRGQINRQNKNYIYDTSTKKNRRKNLQRNPSGANNNRKCCY</sequence>
<evidence type="ECO:0000256" key="1">
    <source>
        <dbReference type="SAM" id="MobiDB-lite"/>
    </source>
</evidence>
<feature type="compositionally biased region" description="Polar residues" evidence="1">
    <location>
        <begin position="296"/>
        <end position="310"/>
    </location>
</feature>
<feature type="compositionally biased region" description="Polar residues" evidence="1">
    <location>
        <begin position="270"/>
        <end position="285"/>
    </location>
</feature>
<comment type="caution">
    <text evidence="2">The sequence shown here is derived from an EMBL/GenBank/DDBJ whole genome shotgun (WGS) entry which is preliminary data.</text>
</comment>
<protein>
    <submittedName>
        <fullName evidence="2">Uncharacterized protein</fullName>
    </submittedName>
</protein>
<organism evidence="2 3">
    <name type="scientific">Oedothorax gibbosus</name>
    <dbReference type="NCBI Taxonomy" id="931172"/>
    <lineage>
        <taxon>Eukaryota</taxon>
        <taxon>Metazoa</taxon>
        <taxon>Ecdysozoa</taxon>
        <taxon>Arthropoda</taxon>
        <taxon>Chelicerata</taxon>
        <taxon>Arachnida</taxon>
        <taxon>Araneae</taxon>
        <taxon>Araneomorphae</taxon>
        <taxon>Entelegynae</taxon>
        <taxon>Araneoidea</taxon>
        <taxon>Linyphiidae</taxon>
        <taxon>Erigoninae</taxon>
        <taxon>Oedothorax</taxon>
    </lineage>
</organism>
<name>A0AAV6V119_9ARAC</name>
<proteinExistence type="predicted"/>
<reference evidence="2 3" key="1">
    <citation type="journal article" date="2022" name="Nat. Ecol. Evol.">
        <title>A masculinizing supergene underlies an exaggerated male reproductive morph in a spider.</title>
        <authorList>
            <person name="Hendrickx F."/>
            <person name="De Corte Z."/>
            <person name="Sonet G."/>
            <person name="Van Belleghem S.M."/>
            <person name="Kostlbacher S."/>
            <person name="Vangestel C."/>
        </authorList>
    </citation>
    <scope>NUCLEOTIDE SEQUENCE [LARGE SCALE GENOMIC DNA]</scope>
    <source>
        <strain evidence="2">W744_W776</strain>
    </source>
</reference>
<dbReference type="AlphaFoldDB" id="A0AAV6V119"/>
<gene>
    <name evidence="2" type="ORF">JTE90_026602</name>
</gene>
<dbReference type="Proteomes" id="UP000827092">
    <property type="component" value="Unassembled WGS sequence"/>
</dbReference>
<feature type="region of interest" description="Disordered" evidence="1">
    <location>
        <begin position="270"/>
        <end position="310"/>
    </location>
</feature>
<keyword evidence="3" id="KW-1185">Reference proteome</keyword>
<dbReference type="EMBL" id="JAFNEN010000212">
    <property type="protein sequence ID" value="KAG8189558.1"/>
    <property type="molecule type" value="Genomic_DNA"/>
</dbReference>
<evidence type="ECO:0000313" key="3">
    <source>
        <dbReference type="Proteomes" id="UP000827092"/>
    </source>
</evidence>
<accession>A0AAV6V119</accession>